<evidence type="ECO:0000313" key="2">
    <source>
        <dbReference type="Proteomes" id="UP000321291"/>
    </source>
</evidence>
<keyword evidence="2" id="KW-1185">Reference proteome</keyword>
<reference evidence="1 2" key="1">
    <citation type="journal article" date="2017" name="Int. J. Syst. Evol. Microbiol.">
        <title>Arachidicoccus ginsenosidivorans sp. nov., with ginsenoside-converting activity isolated from ginseng cultivating soil.</title>
        <authorList>
            <person name="Siddiqi M.Z."/>
            <person name="Aslam Z."/>
            <person name="Im W.T."/>
        </authorList>
    </citation>
    <scope>NUCLEOTIDE SEQUENCE [LARGE SCALE GENOMIC DNA]</scope>
    <source>
        <strain evidence="1 2">Gsoil 809</strain>
    </source>
</reference>
<name>A0A5B8VME8_9BACT</name>
<dbReference type="EMBL" id="CP042434">
    <property type="protein sequence ID" value="QEC72509.1"/>
    <property type="molecule type" value="Genomic_DNA"/>
</dbReference>
<dbReference type="Proteomes" id="UP000321291">
    <property type="component" value="Chromosome"/>
</dbReference>
<sequence length="85" mass="9395">MNLSTATAITTILQLRSIQFASQIKDLAKILSNYHIIHPNDIGKGINIIKRTESTATIGGQGTFETTEYYDISTKTFIGGTNERF</sequence>
<dbReference type="KEGG" id="agi:FSB73_13330"/>
<evidence type="ECO:0000313" key="1">
    <source>
        <dbReference type="EMBL" id="QEC72509.1"/>
    </source>
</evidence>
<organism evidence="1 2">
    <name type="scientific">Arachidicoccus ginsenosidivorans</name>
    <dbReference type="NCBI Taxonomy" id="496057"/>
    <lineage>
        <taxon>Bacteria</taxon>
        <taxon>Pseudomonadati</taxon>
        <taxon>Bacteroidota</taxon>
        <taxon>Chitinophagia</taxon>
        <taxon>Chitinophagales</taxon>
        <taxon>Chitinophagaceae</taxon>
        <taxon>Arachidicoccus</taxon>
    </lineage>
</organism>
<accession>A0A5B8VME8</accession>
<dbReference type="AlphaFoldDB" id="A0A5B8VME8"/>
<gene>
    <name evidence="1" type="ORF">FSB73_13330</name>
</gene>
<proteinExistence type="predicted"/>
<dbReference type="RefSeq" id="WP_146783044.1">
    <property type="nucleotide sequence ID" value="NZ_CP042434.1"/>
</dbReference>
<protein>
    <submittedName>
        <fullName evidence="1">Uncharacterized protein</fullName>
    </submittedName>
</protein>